<dbReference type="SUPFAM" id="SSF48264">
    <property type="entry name" value="Cytochrome P450"/>
    <property type="match status" value="1"/>
</dbReference>
<dbReference type="GO" id="GO:0006082">
    <property type="term" value="P:organic acid metabolic process"/>
    <property type="evidence" value="ECO:0007669"/>
    <property type="project" value="TreeGrafter"/>
</dbReference>
<keyword evidence="2 5" id="KW-0479">Metal-binding</keyword>
<comment type="caution">
    <text evidence="6">The sequence shown here is derived from an EMBL/GenBank/DDBJ whole genome shotgun (WGS) entry which is preliminary data.</text>
</comment>
<organism evidence="6 7">
    <name type="scientific">Rhipicephalus microplus</name>
    <name type="common">Cattle tick</name>
    <name type="synonym">Boophilus microplus</name>
    <dbReference type="NCBI Taxonomy" id="6941"/>
    <lineage>
        <taxon>Eukaryota</taxon>
        <taxon>Metazoa</taxon>
        <taxon>Ecdysozoa</taxon>
        <taxon>Arthropoda</taxon>
        <taxon>Chelicerata</taxon>
        <taxon>Arachnida</taxon>
        <taxon>Acari</taxon>
        <taxon>Parasitiformes</taxon>
        <taxon>Ixodida</taxon>
        <taxon>Ixodoidea</taxon>
        <taxon>Ixodidae</taxon>
        <taxon>Rhipicephalinae</taxon>
        <taxon>Rhipicephalus</taxon>
        <taxon>Boophilus</taxon>
    </lineage>
</organism>
<name>A0A9J6DKI6_RHIMP</name>
<keyword evidence="7" id="KW-1185">Reference proteome</keyword>
<evidence type="ECO:0000256" key="4">
    <source>
        <dbReference type="ARBA" id="ARBA00023033"/>
    </source>
</evidence>
<dbReference type="AlphaFoldDB" id="A0A9J6DKI6"/>
<evidence type="ECO:0000256" key="2">
    <source>
        <dbReference type="ARBA" id="ARBA00022723"/>
    </source>
</evidence>
<dbReference type="InterPro" id="IPR002401">
    <property type="entry name" value="Cyt_P450_E_grp-I"/>
</dbReference>
<dbReference type="InterPro" id="IPR001128">
    <property type="entry name" value="Cyt_P450"/>
</dbReference>
<proteinExistence type="inferred from homology"/>
<dbReference type="GO" id="GO:0016712">
    <property type="term" value="F:oxidoreductase activity, acting on paired donors, with incorporation or reduction of molecular oxygen, reduced flavin or flavoprotein as one donor, and incorporation of one atom of oxygen"/>
    <property type="evidence" value="ECO:0007669"/>
    <property type="project" value="TreeGrafter"/>
</dbReference>
<keyword evidence="4" id="KW-0560">Oxidoreductase</keyword>
<reference evidence="6" key="2">
    <citation type="submission" date="2021-09" db="EMBL/GenBank/DDBJ databases">
        <authorList>
            <person name="Jia N."/>
            <person name="Wang J."/>
            <person name="Shi W."/>
            <person name="Du L."/>
            <person name="Sun Y."/>
            <person name="Zhan W."/>
            <person name="Jiang J."/>
            <person name="Wang Q."/>
            <person name="Zhang B."/>
            <person name="Ji P."/>
            <person name="Sakyi L.B."/>
            <person name="Cui X."/>
            <person name="Yuan T."/>
            <person name="Jiang B."/>
            <person name="Yang W."/>
            <person name="Lam T.T.-Y."/>
            <person name="Chang Q."/>
            <person name="Ding S."/>
            <person name="Wang X."/>
            <person name="Zhu J."/>
            <person name="Ruan X."/>
            <person name="Zhao L."/>
            <person name="Wei J."/>
            <person name="Que T."/>
            <person name="Du C."/>
            <person name="Cheng J."/>
            <person name="Dai P."/>
            <person name="Han X."/>
            <person name="Huang E."/>
            <person name="Gao Y."/>
            <person name="Liu J."/>
            <person name="Shao H."/>
            <person name="Ye R."/>
            <person name="Li L."/>
            <person name="Wei W."/>
            <person name="Wang X."/>
            <person name="Wang C."/>
            <person name="Huo Q."/>
            <person name="Li W."/>
            <person name="Guo W."/>
            <person name="Chen H."/>
            <person name="Chen S."/>
            <person name="Zhou L."/>
            <person name="Zhou L."/>
            <person name="Ni X."/>
            <person name="Tian J."/>
            <person name="Zhou Y."/>
            <person name="Sheng Y."/>
            <person name="Liu T."/>
            <person name="Pan Y."/>
            <person name="Xia L."/>
            <person name="Li J."/>
            <person name="Zhao F."/>
            <person name="Cao W."/>
        </authorList>
    </citation>
    <scope>NUCLEOTIDE SEQUENCE</scope>
    <source>
        <strain evidence="6">Rmic-2018</strain>
        <tissue evidence="6">Larvae</tissue>
    </source>
</reference>
<reference evidence="6" key="1">
    <citation type="journal article" date="2020" name="Cell">
        <title>Large-Scale Comparative Analyses of Tick Genomes Elucidate Their Genetic Diversity and Vector Capacities.</title>
        <authorList>
            <consortium name="Tick Genome and Microbiome Consortium (TIGMIC)"/>
            <person name="Jia N."/>
            <person name="Wang J."/>
            <person name="Shi W."/>
            <person name="Du L."/>
            <person name="Sun Y."/>
            <person name="Zhan W."/>
            <person name="Jiang J.F."/>
            <person name="Wang Q."/>
            <person name="Zhang B."/>
            <person name="Ji P."/>
            <person name="Bell-Sakyi L."/>
            <person name="Cui X.M."/>
            <person name="Yuan T.T."/>
            <person name="Jiang B.G."/>
            <person name="Yang W.F."/>
            <person name="Lam T.T."/>
            <person name="Chang Q.C."/>
            <person name="Ding S.J."/>
            <person name="Wang X.J."/>
            <person name="Zhu J.G."/>
            <person name="Ruan X.D."/>
            <person name="Zhao L."/>
            <person name="Wei J.T."/>
            <person name="Ye R.Z."/>
            <person name="Que T.C."/>
            <person name="Du C.H."/>
            <person name="Zhou Y.H."/>
            <person name="Cheng J.X."/>
            <person name="Dai P.F."/>
            <person name="Guo W.B."/>
            <person name="Han X.H."/>
            <person name="Huang E.J."/>
            <person name="Li L.F."/>
            <person name="Wei W."/>
            <person name="Gao Y.C."/>
            <person name="Liu J.Z."/>
            <person name="Shao H.Z."/>
            <person name="Wang X."/>
            <person name="Wang C.C."/>
            <person name="Yang T.C."/>
            <person name="Huo Q.B."/>
            <person name="Li W."/>
            <person name="Chen H.Y."/>
            <person name="Chen S.E."/>
            <person name="Zhou L.G."/>
            <person name="Ni X.B."/>
            <person name="Tian J.H."/>
            <person name="Sheng Y."/>
            <person name="Liu T."/>
            <person name="Pan Y.S."/>
            <person name="Xia L.Y."/>
            <person name="Li J."/>
            <person name="Zhao F."/>
            <person name="Cao W.C."/>
        </authorList>
    </citation>
    <scope>NUCLEOTIDE SEQUENCE</scope>
    <source>
        <strain evidence="6">Rmic-2018</strain>
    </source>
</reference>
<dbReference type="Gene3D" id="1.10.630.10">
    <property type="entry name" value="Cytochrome P450"/>
    <property type="match status" value="1"/>
</dbReference>
<dbReference type="Proteomes" id="UP000821866">
    <property type="component" value="Chromosome 7"/>
</dbReference>
<dbReference type="PRINTS" id="PR00463">
    <property type="entry name" value="EP450I"/>
</dbReference>
<protein>
    <recommendedName>
        <fullName evidence="8">Cytochrome</fullName>
    </recommendedName>
</protein>
<dbReference type="PANTHER" id="PTHR24300">
    <property type="entry name" value="CYTOCHROME P450 508A4-RELATED"/>
    <property type="match status" value="1"/>
</dbReference>
<dbReference type="EMBL" id="JABSTU010000009">
    <property type="protein sequence ID" value="KAH8022454.1"/>
    <property type="molecule type" value="Genomic_DNA"/>
</dbReference>
<comment type="similarity">
    <text evidence="1">Belongs to the cytochrome P450 family.</text>
</comment>
<dbReference type="VEuPathDB" id="VectorBase:LOC119168129"/>
<dbReference type="GO" id="GO:0006805">
    <property type="term" value="P:xenobiotic metabolic process"/>
    <property type="evidence" value="ECO:0007669"/>
    <property type="project" value="TreeGrafter"/>
</dbReference>
<evidence type="ECO:0008006" key="8">
    <source>
        <dbReference type="Google" id="ProtNLM"/>
    </source>
</evidence>
<sequence>MINVLRRAAVDFTCDGFFYPAGTTVMANFWAVHNDPSVWPDPEKFDPGRFLNEDGSATCERPKRILSFSLGKRKCPAETQAVMVIFLYITSILQNFRVLPEDGVTIDIGDENDRLPSKTKYRLRFIPRRK</sequence>
<dbReference type="GO" id="GO:0005737">
    <property type="term" value="C:cytoplasm"/>
    <property type="evidence" value="ECO:0007669"/>
    <property type="project" value="TreeGrafter"/>
</dbReference>
<dbReference type="PANTHER" id="PTHR24300:SF375">
    <property type="entry name" value="CYTOCHROME P450 FAMILY"/>
    <property type="match status" value="1"/>
</dbReference>
<feature type="binding site" description="axial binding residue" evidence="5">
    <location>
        <position position="75"/>
    </location>
    <ligand>
        <name>heme</name>
        <dbReference type="ChEBI" id="CHEBI:30413"/>
    </ligand>
    <ligandPart>
        <name>Fe</name>
        <dbReference type="ChEBI" id="CHEBI:18248"/>
    </ligandPart>
</feature>
<keyword evidence="3 5" id="KW-0408">Iron</keyword>
<evidence type="ECO:0000256" key="1">
    <source>
        <dbReference type="ARBA" id="ARBA00010617"/>
    </source>
</evidence>
<dbReference type="InterPro" id="IPR036396">
    <property type="entry name" value="Cyt_P450_sf"/>
</dbReference>
<evidence type="ECO:0000313" key="6">
    <source>
        <dbReference type="EMBL" id="KAH8022454.1"/>
    </source>
</evidence>
<evidence type="ECO:0000256" key="5">
    <source>
        <dbReference type="PIRSR" id="PIRSR602401-1"/>
    </source>
</evidence>
<comment type="cofactor">
    <cofactor evidence="5">
        <name>heme</name>
        <dbReference type="ChEBI" id="CHEBI:30413"/>
    </cofactor>
</comment>
<gene>
    <name evidence="6" type="ORF">HPB51_024553</name>
</gene>
<dbReference type="InterPro" id="IPR050182">
    <property type="entry name" value="Cytochrome_P450_fam2"/>
</dbReference>
<keyword evidence="4" id="KW-0503">Monooxygenase</keyword>
<dbReference type="GO" id="GO:0020037">
    <property type="term" value="F:heme binding"/>
    <property type="evidence" value="ECO:0007669"/>
    <property type="project" value="InterPro"/>
</dbReference>
<dbReference type="Pfam" id="PF00067">
    <property type="entry name" value="p450"/>
    <property type="match status" value="1"/>
</dbReference>
<dbReference type="GO" id="GO:0005506">
    <property type="term" value="F:iron ion binding"/>
    <property type="evidence" value="ECO:0007669"/>
    <property type="project" value="InterPro"/>
</dbReference>
<accession>A0A9J6DKI6</accession>
<keyword evidence="5" id="KW-0349">Heme</keyword>
<evidence type="ECO:0000313" key="7">
    <source>
        <dbReference type="Proteomes" id="UP000821866"/>
    </source>
</evidence>
<evidence type="ECO:0000256" key="3">
    <source>
        <dbReference type="ARBA" id="ARBA00023004"/>
    </source>
</evidence>